<evidence type="ECO:0000313" key="2">
    <source>
        <dbReference type="EMBL" id="QQP48899.1"/>
    </source>
</evidence>
<evidence type="ECO:0000313" key="3">
    <source>
        <dbReference type="Proteomes" id="UP000595437"/>
    </source>
</evidence>
<feature type="non-terminal residue" evidence="2">
    <location>
        <position position="1"/>
    </location>
</feature>
<name>A0A7T8HF80_CALRO</name>
<protein>
    <submittedName>
        <fullName evidence="2">Uncharacterized protein</fullName>
    </submittedName>
</protein>
<proteinExistence type="predicted"/>
<organism evidence="2 3">
    <name type="scientific">Caligus rogercresseyi</name>
    <name type="common">Sea louse</name>
    <dbReference type="NCBI Taxonomy" id="217165"/>
    <lineage>
        <taxon>Eukaryota</taxon>
        <taxon>Metazoa</taxon>
        <taxon>Ecdysozoa</taxon>
        <taxon>Arthropoda</taxon>
        <taxon>Crustacea</taxon>
        <taxon>Multicrustacea</taxon>
        <taxon>Hexanauplia</taxon>
        <taxon>Copepoda</taxon>
        <taxon>Siphonostomatoida</taxon>
        <taxon>Caligidae</taxon>
        <taxon>Caligus</taxon>
    </lineage>
</organism>
<accession>A0A7T8HF80</accession>
<feature type="compositionally biased region" description="Basic and acidic residues" evidence="1">
    <location>
        <begin position="11"/>
        <end position="54"/>
    </location>
</feature>
<keyword evidence="3" id="KW-1185">Reference proteome</keyword>
<gene>
    <name evidence="2" type="ORF">FKW44_009366</name>
</gene>
<feature type="region of interest" description="Disordered" evidence="1">
    <location>
        <begin position="1"/>
        <end position="94"/>
    </location>
</feature>
<dbReference type="EMBL" id="CP045895">
    <property type="protein sequence ID" value="QQP48899.1"/>
    <property type="molecule type" value="Genomic_DNA"/>
</dbReference>
<dbReference type="AlphaFoldDB" id="A0A7T8HF80"/>
<evidence type="ECO:0000256" key="1">
    <source>
        <dbReference type="SAM" id="MobiDB-lite"/>
    </source>
</evidence>
<sequence>KTLLKRHLNHQAKECYRSPLEEGKKKPRERSPSIEEEGHKKDKQCPVEITKESEPPNQNIEILNEIPNDSNKELPERNPSVFEEPESSLPHKEP</sequence>
<dbReference type="Proteomes" id="UP000595437">
    <property type="component" value="Chromosome 6"/>
</dbReference>
<reference evidence="3" key="1">
    <citation type="submission" date="2021-01" db="EMBL/GenBank/DDBJ databases">
        <title>Caligus Genome Assembly.</title>
        <authorList>
            <person name="Gallardo-Escarate C."/>
        </authorList>
    </citation>
    <scope>NUCLEOTIDE SEQUENCE [LARGE SCALE GENOMIC DNA]</scope>
</reference>
<feature type="compositionally biased region" description="Basic residues" evidence="1">
    <location>
        <begin position="1"/>
        <end position="10"/>
    </location>
</feature>